<evidence type="ECO:0000256" key="1">
    <source>
        <dbReference type="SAM" id="MobiDB-lite"/>
    </source>
</evidence>
<gene>
    <name evidence="2" type="ORF">Tco_1067242</name>
</gene>
<organism evidence="2 3">
    <name type="scientific">Tanacetum coccineum</name>
    <dbReference type="NCBI Taxonomy" id="301880"/>
    <lineage>
        <taxon>Eukaryota</taxon>
        <taxon>Viridiplantae</taxon>
        <taxon>Streptophyta</taxon>
        <taxon>Embryophyta</taxon>
        <taxon>Tracheophyta</taxon>
        <taxon>Spermatophyta</taxon>
        <taxon>Magnoliopsida</taxon>
        <taxon>eudicotyledons</taxon>
        <taxon>Gunneridae</taxon>
        <taxon>Pentapetalae</taxon>
        <taxon>asterids</taxon>
        <taxon>campanulids</taxon>
        <taxon>Asterales</taxon>
        <taxon>Asteraceae</taxon>
        <taxon>Asteroideae</taxon>
        <taxon>Anthemideae</taxon>
        <taxon>Anthemidinae</taxon>
        <taxon>Tanacetum</taxon>
    </lineage>
</organism>
<feature type="region of interest" description="Disordered" evidence="1">
    <location>
        <begin position="33"/>
        <end position="106"/>
    </location>
</feature>
<evidence type="ECO:0000313" key="3">
    <source>
        <dbReference type="Proteomes" id="UP001151760"/>
    </source>
</evidence>
<feature type="compositionally biased region" description="Basic and acidic residues" evidence="1">
    <location>
        <begin position="53"/>
        <end position="68"/>
    </location>
</feature>
<feature type="compositionally biased region" description="Basic and acidic residues" evidence="1">
    <location>
        <begin position="95"/>
        <end position="106"/>
    </location>
</feature>
<feature type="compositionally biased region" description="Polar residues" evidence="1">
    <location>
        <begin position="69"/>
        <end position="79"/>
    </location>
</feature>
<keyword evidence="3" id="KW-1185">Reference proteome</keyword>
<evidence type="ECO:0000313" key="2">
    <source>
        <dbReference type="EMBL" id="GJT85525.1"/>
    </source>
</evidence>
<reference evidence="2" key="1">
    <citation type="journal article" date="2022" name="Int. J. Mol. Sci.">
        <title>Draft Genome of Tanacetum Coccineum: Genomic Comparison of Closely Related Tanacetum-Family Plants.</title>
        <authorList>
            <person name="Yamashiro T."/>
            <person name="Shiraishi A."/>
            <person name="Nakayama K."/>
            <person name="Satake H."/>
        </authorList>
    </citation>
    <scope>NUCLEOTIDE SEQUENCE</scope>
</reference>
<accession>A0ABQ5HCX9</accession>
<dbReference type="EMBL" id="BQNB010019458">
    <property type="protein sequence ID" value="GJT85525.1"/>
    <property type="molecule type" value="Genomic_DNA"/>
</dbReference>
<comment type="caution">
    <text evidence="2">The sequence shown here is derived from an EMBL/GenBank/DDBJ whole genome shotgun (WGS) entry which is preliminary data.</text>
</comment>
<proteinExistence type="predicted"/>
<sequence>MHNQFSQILATFEKIQTQTPKPDALAFAIVTRSRVATRDPPYPTPSNMTTDDNTNRTTKEEGPKDKETTTVQNEETPQSPILYHPSKSSSVPFPSRKEQVEPLEWKASENRLKPSMTEPPKLELKELPEHLEYAFQQGDDQLSIVISFALSINEKTKLLGVILKKGGMTVVKNEKNKLIP</sequence>
<evidence type="ECO:0008006" key="4">
    <source>
        <dbReference type="Google" id="ProtNLM"/>
    </source>
</evidence>
<reference evidence="2" key="2">
    <citation type="submission" date="2022-01" db="EMBL/GenBank/DDBJ databases">
        <authorList>
            <person name="Yamashiro T."/>
            <person name="Shiraishi A."/>
            <person name="Satake H."/>
            <person name="Nakayama K."/>
        </authorList>
    </citation>
    <scope>NUCLEOTIDE SEQUENCE</scope>
</reference>
<name>A0ABQ5HCX9_9ASTR</name>
<protein>
    <recommendedName>
        <fullName evidence="4">Reverse transcriptase domain-containing protein</fullName>
    </recommendedName>
</protein>
<dbReference type="Proteomes" id="UP001151760">
    <property type="component" value="Unassembled WGS sequence"/>
</dbReference>